<dbReference type="InParanoid" id="E3J8J4"/>
<protein>
    <submittedName>
        <fullName evidence="1">Uncharacterized protein</fullName>
    </submittedName>
</protein>
<evidence type="ECO:0000313" key="2">
    <source>
        <dbReference type="Proteomes" id="UP000002484"/>
    </source>
</evidence>
<dbReference type="Proteomes" id="UP000002484">
    <property type="component" value="Chromosome"/>
</dbReference>
<keyword evidence="2" id="KW-1185">Reference proteome</keyword>
<dbReference type="HOGENOM" id="CLU_2395434_0_0_11"/>
<reference evidence="1 2" key="1">
    <citation type="submission" date="2010-10" db="EMBL/GenBank/DDBJ databases">
        <title>Complete sequence of Frankia sp. EuI1c.</title>
        <authorList>
            <consortium name="US DOE Joint Genome Institute"/>
            <person name="Lucas S."/>
            <person name="Copeland A."/>
            <person name="Lapidus A."/>
            <person name="Cheng J.-F."/>
            <person name="Bruce D."/>
            <person name="Goodwin L."/>
            <person name="Pitluck S."/>
            <person name="Chertkov O."/>
            <person name="Detter J.C."/>
            <person name="Han C."/>
            <person name="Tapia R."/>
            <person name="Land M."/>
            <person name="Hauser L."/>
            <person name="Jeffries C."/>
            <person name="Kyrpides N."/>
            <person name="Ivanova N."/>
            <person name="Mikhailova N."/>
            <person name="Beauchemin N."/>
            <person name="Sen A."/>
            <person name="Sur S.A."/>
            <person name="Gtari M."/>
            <person name="Wall L."/>
            <person name="Tisa L."/>
            <person name="Woyke T."/>
        </authorList>
    </citation>
    <scope>NUCLEOTIDE SEQUENCE [LARGE SCALE GENOMIC DNA]</scope>
    <source>
        <strain evidence="2">DSM 45817 / CECT 9037 / EuI1c</strain>
    </source>
</reference>
<evidence type="ECO:0000313" key="1">
    <source>
        <dbReference type="EMBL" id="ADP84528.1"/>
    </source>
</evidence>
<proteinExistence type="predicted"/>
<sequence>MLVAVLREHGRRQDQVKQEAKEKAERFGLDSKVLWADDGLVLSRDSRAGSQLVRAFPLVCGVGYGQTASLFDLRPGDLGGSAVENQECSCDQR</sequence>
<organism evidence="1 2">
    <name type="scientific">Pseudofrankia inefficax (strain DSM 45817 / CECT 9037 / DDB 130130 / EuI1c)</name>
    <name type="common">Frankia inefficax</name>
    <dbReference type="NCBI Taxonomy" id="298654"/>
    <lineage>
        <taxon>Bacteria</taxon>
        <taxon>Bacillati</taxon>
        <taxon>Actinomycetota</taxon>
        <taxon>Actinomycetes</taxon>
        <taxon>Frankiales</taxon>
        <taxon>Frankiaceae</taxon>
        <taxon>Pseudofrankia</taxon>
    </lineage>
</organism>
<accession>E3J8J4</accession>
<name>E3J8J4_PSEI1</name>
<dbReference type="EMBL" id="CP002299">
    <property type="protein sequence ID" value="ADP84528.1"/>
    <property type="molecule type" value="Genomic_DNA"/>
</dbReference>
<gene>
    <name evidence="1" type="ordered locus">FraEuI1c_6552</name>
</gene>
<dbReference type="KEGG" id="fri:FraEuI1c_6552"/>
<dbReference type="AlphaFoldDB" id="E3J8J4"/>
<dbReference type="RefSeq" id="WP_013427639.1">
    <property type="nucleotide sequence ID" value="NC_014666.1"/>
</dbReference>